<proteinExistence type="predicted"/>
<protein>
    <submittedName>
        <fullName evidence="2">INT5 protein</fullName>
    </submittedName>
</protein>
<reference evidence="2 3" key="1">
    <citation type="submission" date="2019-09" db="EMBL/GenBank/DDBJ databases">
        <title>Bird 10,000 Genomes (B10K) Project - Family phase.</title>
        <authorList>
            <person name="Zhang G."/>
        </authorList>
    </citation>
    <scope>NUCLEOTIDE SEQUENCE [LARGE SCALE GENOMIC DNA]</scope>
    <source>
        <strain evidence="2">OUT-0055</strain>
        <tissue evidence="2">Blood</tissue>
    </source>
</reference>
<dbReference type="Pfam" id="PF14838">
    <property type="entry name" value="INTS5_C"/>
    <property type="match status" value="1"/>
</dbReference>
<dbReference type="Proteomes" id="UP000518911">
    <property type="component" value="Unassembled WGS sequence"/>
</dbReference>
<dbReference type="EMBL" id="VZUJ01105754">
    <property type="protein sequence ID" value="NXV80536.1"/>
    <property type="molecule type" value="Genomic_DNA"/>
</dbReference>
<organism evidence="2 3">
    <name type="scientific">Atlantisia rogersi</name>
    <name type="common">Inaccessible Island rail</name>
    <dbReference type="NCBI Taxonomy" id="2478892"/>
    <lineage>
        <taxon>Eukaryota</taxon>
        <taxon>Metazoa</taxon>
        <taxon>Chordata</taxon>
        <taxon>Craniata</taxon>
        <taxon>Vertebrata</taxon>
        <taxon>Euteleostomi</taxon>
        <taxon>Archelosauria</taxon>
        <taxon>Archosauria</taxon>
        <taxon>Dinosauria</taxon>
        <taxon>Saurischia</taxon>
        <taxon>Theropoda</taxon>
        <taxon>Coelurosauria</taxon>
        <taxon>Aves</taxon>
        <taxon>Neognathae</taxon>
        <taxon>Neoaves</taxon>
        <taxon>Gruiformes</taxon>
        <taxon>Rallidae</taxon>
        <taxon>Atlantisia</taxon>
    </lineage>
</organism>
<comment type="caution">
    <text evidence="2">The sequence shown here is derived from an EMBL/GenBank/DDBJ whole genome shotgun (WGS) entry which is preliminary data.</text>
</comment>
<evidence type="ECO:0000313" key="2">
    <source>
        <dbReference type="EMBL" id="NXV80536.1"/>
    </source>
</evidence>
<keyword evidence="3" id="KW-1185">Reference proteome</keyword>
<feature type="non-terminal residue" evidence="2">
    <location>
        <position position="1"/>
    </location>
</feature>
<dbReference type="PANTHER" id="PTHR31697">
    <property type="entry name" value="INTEGRATOR COMPLEX SUBUNIT 5"/>
    <property type="match status" value="1"/>
</dbReference>
<accession>A0A7L3WV34</accession>
<dbReference type="GO" id="GO:0034472">
    <property type="term" value="P:snRNA 3'-end processing"/>
    <property type="evidence" value="ECO:0007669"/>
    <property type="project" value="TreeGrafter"/>
</dbReference>
<dbReference type="InterPro" id="IPR040316">
    <property type="entry name" value="INTS5"/>
</dbReference>
<gene>
    <name evidence="2" type="primary">Ints5_2</name>
    <name evidence="2" type="ORF">ATLROG_R14227</name>
</gene>
<feature type="domain" description="Integrator complex subunit 5 C-terminal" evidence="1">
    <location>
        <begin position="1"/>
        <end position="78"/>
    </location>
</feature>
<sequence>LQEVFPHLAPFELRLLLLSLWEYLRENHPLPQKFTFRPERGTFCRDFGAGGAGGGGGDAAGRHLGVLHSVLHRNIHRLGCLAGRFRL</sequence>
<name>A0A7L3WV34_9GRUI</name>
<dbReference type="GO" id="GO:0032039">
    <property type="term" value="C:integrator complex"/>
    <property type="evidence" value="ECO:0007669"/>
    <property type="project" value="InterPro"/>
</dbReference>
<dbReference type="AlphaFoldDB" id="A0A7L3WV34"/>
<evidence type="ECO:0000313" key="3">
    <source>
        <dbReference type="Proteomes" id="UP000518911"/>
    </source>
</evidence>
<dbReference type="PANTHER" id="PTHR31697:SF2">
    <property type="entry name" value="INTEGRATOR COMPLEX SUBUNIT 5"/>
    <property type="match status" value="1"/>
</dbReference>
<evidence type="ECO:0000259" key="1">
    <source>
        <dbReference type="Pfam" id="PF14838"/>
    </source>
</evidence>
<feature type="non-terminal residue" evidence="2">
    <location>
        <position position="87"/>
    </location>
</feature>
<dbReference type="InterPro" id="IPR029444">
    <property type="entry name" value="INTS5_C"/>
</dbReference>